<dbReference type="InterPro" id="IPR036047">
    <property type="entry name" value="F-box-like_dom_sf"/>
</dbReference>
<dbReference type="Pfam" id="PF12937">
    <property type="entry name" value="F-box-like"/>
    <property type="match status" value="1"/>
</dbReference>
<feature type="domain" description="F-box" evidence="1">
    <location>
        <begin position="3"/>
        <end position="51"/>
    </location>
</feature>
<reference evidence="2" key="1">
    <citation type="submission" date="2021-01" db="EMBL/GenBank/DDBJ databases">
        <authorList>
            <person name="Corre E."/>
            <person name="Pelletier E."/>
            <person name="Niang G."/>
            <person name="Scheremetjew M."/>
            <person name="Finn R."/>
            <person name="Kale V."/>
            <person name="Holt S."/>
            <person name="Cochrane G."/>
            <person name="Meng A."/>
            <person name="Brown T."/>
            <person name="Cohen L."/>
        </authorList>
    </citation>
    <scope>NUCLEOTIDE SEQUENCE</scope>
    <source>
        <strain evidence="2">CCMP3276</strain>
    </source>
</reference>
<organism evidence="2">
    <name type="scientific">Erythrolobus madagascarensis</name>
    <dbReference type="NCBI Taxonomy" id="708628"/>
    <lineage>
        <taxon>Eukaryota</taxon>
        <taxon>Rhodophyta</taxon>
        <taxon>Bangiophyceae</taxon>
        <taxon>Porphyridiales</taxon>
        <taxon>Porphyridiaceae</taxon>
        <taxon>Erythrolobus</taxon>
    </lineage>
</organism>
<dbReference type="EMBL" id="HBFE01001875">
    <property type="protein sequence ID" value="CAD8725187.1"/>
    <property type="molecule type" value="Transcribed_RNA"/>
</dbReference>
<evidence type="ECO:0000313" key="2">
    <source>
        <dbReference type="EMBL" id="CAD8725187.1"/>
    </source>
</evidence>
<dbReference type="SMART" id="SM00256">
    <property type="entry name" value="FBOX"/>
    <property type="match status" value="1"/>
</dbReference>
<dbReference type="InterPro" id="IPR001810">
    <property type="entry name" value="F-box_dom"/>
</dbReference>
<sequence length="132" mass="15161">MKAVAATDLPEDVMRLVFSHLQDVREVASARRVCRGWRVLVDQHTAVWRSLSFKLPQFRKSFHIAEKWFVSPSTFGFNSANHPRTQPFFLVLKSVHLLTNISRFPILTWLVTPAGIARQLMPAIPTRSFFSP</sequence>
<dbReference type="SUPFAM" id="SSF81383">
    <property type="entry name" value="F-box domain"/>
    <property type="match status" value="1"/>
</dbReference>
<dbReference type="AlphaFoldDB" id="A0A7S0T6D4"/>
<dbReference type="PROSITE" id="PS50181">
    <property type="entry name" value="FBOX"/>
    <property type="match status" value="1"/>
</dbReference>
<dbReference type="CDD" id="cd09917">
    <property type="entry name" value="F-box_SF"/>
    <property type="match status" value="1"/>
</dbReference>
<proteinExistence type="predicted"/>
<accession>A0A7S0T6D4</accession>
<evidence type="ECO:0000259" key="1">
    <source>
        <dbReference type="PROSITE" id="PS50181"/>
    </source>
</evidence>
<protein>
    <recommendedName>
        <fullName evidence="1">F-box domain-containing protein</fullName>
    </recommendedName>
</protein>
<gene>
    <name evidence="2" type="ORF">EMAD1354_LOCUS1267</name>
</gene>
<name>A0A7S0T6D4_9RHOD</name>
<dbReference type="Gene3D" id="1.20.1280.50">
    <property type="match status" value="1"/>
</dbReference>